<feature type="transmembrane region" description="Helical" evidence="1">
    <location>
        <begin position="345"/>
        <end position="364"/>
    </location>
</feature>
<keyword evidence="1" id="KW-0812">Transmembrane</keyword>
<reference evidence="2" key="1">
    <citation type="submission" date="2020-05" db="EMBL/GenBank/DDBJ databases">
        <authorList>
            <person name="Chiriac C."/>
            <person name="Salcher M."/>
            <person name="Ghai R."/>
            <person name="Kavagutti S V."/>
        </authorList>
    </citation>
    <scope>NUCLEOTIDE SEQUENCE</scope>
</reference>
<accession>A0A6J7M1C4</accession>
<evidence type="ECO:0000313" key="2">
    <source>
        <dbReference type="EMBL" id="CAB4973545.1"/>
    </source>
</evidence>
<gene>
    <name evidence="2" type="ORF">UFOPK3772_03556</name>
</gene>
<name>A0A6J7M1C4_9ZZZZ</name>
<feature type="transmembrane region" description="Helical" evidence="1">
    <location>
        <begin position="12"/>
        <end position="29"/>
    </location>
</feature>
<keyword evidence="1" id="KW-1133">Transmembrane helix</keyword>
<organism evidence="2">
    <name type="scientific">freshwater metagenome</name>
    <dbReference type="NCBI Taxonomy" id="449393"/>
    <lineage>
        <taxon>unclassified sequences</taxon>
        <taxon>metagenomes</taxon>
        <taxon>ecological metagenomes</taxon>
    </lineage>
</organism>
<feature type="transmembrane region" description="Helical" evidence="1">
    <location>
        <begin position="178"/>
        <end position="194"/>
    </location>
</feature>
<feature type="transmembrane region" description="Helical" evidence="1">
    <location>
        <begin position="370"/>
        <end position="391"/>
    </location>
</feature>
<feature type="transmembrane region" description="Helical" evidence="1">
    <location>
        <begin position="200"/>
        <end position="217"/>
    </location>
</feature>
<feature type="transmembrane region" description="Helical" evidence="1">
    <location>
        <begin position="153"/>
        <end position="171"/>
    </location>
</feature>
<feature type="transmembrane region" description="Helical" evidence="1">
    <location>
        <begin position="308"/>
        <end position="333"/>
    </location>
</feature>
<feature type="transmembrane region" description="Helical" evidence="1">
    <location>
        <begin position="237"/>
        <end position="260"/>
    </location>
</feature>
<sequence>MHLPEFSERASQRVWLATNFAVIAVLSLLRGYMDRSAMRPYGDDLESFSLLLNQYRESGFVLGIKNDWMDGLGSYTYHWNPMLQPEMVLGALGRPTYEFGVTMAFILFALFASTLFLARSLGLPASMSLQAGWLVFMLTATPWGDMVLVEPPYLMMTVWLNVLVGVAARIISLGSMKGSLLVFLGAMIFCWICFTRPFAFPFILPSLAAQLVALIAYRRRSRNDESMRGPSPHASIVLRITAAICVLAAVVYAASFLPLVSSSSAAAFRTTQDNGLMSAFGGYVVPAIDLPSIDASGPLALLASLRRYAAQFLVQAGPALFMVATLAGAATLIRRGPALLRNYAISALALGAFFVSFALLSQIVSTSIRIRYSVFFAVPQWAICATAIVYWMRSKSRETSLAISDQGKTS</sequence>
<protein>
    <submittedName>
        <fullName evidence="2">Unannotated protein</fullName>
    </submittedName>
</protein>
<dbReference type="EMBL" id="CAFBNE010000231">
    <property type="protein sequence ID" value="CAB4973545.1"/>
    <property type="molecule type" value="Genomic_DNA"/>
</dbReference>
<feature type="transmembrane region" description="Helical" evidence="1">
    <location>
        <begin position="97"/>
        <end position="118"/>
    </location>
</feature>
<evidence type="ECO:0000256" key="1">
    <source>
        <dbReference type="SAM" id="Phobius"/>
    </source>
</evidence>
<dbReference type="AlphaFoldDB" id="A0A6J7M1C4"/>
<keyword evidence="1" id="KW-0472">Membrane</keyword>
<proteinExistence type="predicted"/>